<proteinExistence type="predicted"/>
<evidence type="ECO:0000313" key="2">
    <source>
        <dbReference type="Proteomes" id="UP001396334"/>
    </source>
</evidence>
<dbReference type="Proteomes" id="UP001396334">
    <property type="component" value="Unassembled WGS sequence"/>
</dbReference>
<name>A0ABR2STM6_9ROSI</name>
<sequence length="271" mass="29641">MAPASPGVARPLTTTSLSTPKSQVRFHCLLRSYSLVKESMSRSMKGFLFPTASGSTSRSVMAREEWNIAGRRGSKRGGQCGQITGLTFSFCQCLFASSESSFRDLLRLSGHLPNPLIPLSPVMWTENNKVQAVVFDQGALPENPVRSPESLRLTLRLVTVYDYSCFLFYQLIGVVGLSDESVAGRRPGICFRVSTKYLVIRDNDPSFCFGHVGHLGYGHWVVLQGKGSGHACNVFLLPRKRSKSSLTPKGSSGGNPLVISTPHSVTVFRHD</sequence>
<accession>A0ABR2STM6</accession>
<comment type="caution">
    <text evidence="1">The sequence shown here is derived from an EMBL/GenBank/DDBJ whole genome shotgun (WGS) entry which is preliminary data.</text>
</comment>
<gene>
    <name evidence="1" type="ORF">V6N11_068101</name>
</gene>
<keyword evidence="2" id="KW-1185">Reference proteome</keyword>
<evidence type="ECO:0000313" key="1">
    <source>
        <dbReference type="EMBL" id="KAK9028294.1"/>
    </source>
</evidence>
<organism evidence="1 2">
    <name type="scientific">Hibiscus sabdariffa</name>
    <name type="common">roselle</name>
    <dbReference type="NCBI Taxonomy" id="183260"/>
    <lineage>
        <taxon>Eukaryota</taxon>
        <taxon>Viridiplantae</taxon>
        <taxon>Streptophyta</taxon>
        <taxon>Embryophyta</taxon>
        <taxon>Tracheophyta</taxon>
        <taxon>Spermatophyta</taxon>
        <taxon>Magnoliopsida</taxon>
        <taxon>eudicotyledons</taxon>
        <taxon>Gunneridae</taxon>
        <taxon>Pentapetalae</taxon>
        <taxon>rosids</taxon>
        <taxon>malvids</taxon>
        <taxon>Malvales</taxon>
        <taxon>Malvaceae</taxon>
        <taxon>Malvoideae</taxon>
        <taxon>Hibiscus</taxon>
    </lineage>
</organism>
<reference evidence="1 2" key="1">
    <citation type="journal article" date="2024" name="G3 (Bethesda)">
        <title>Genome assembly of Hibiscus sabdariffa L. provides insights into metabolisms of medicinal natural products.</title>
        <authorList>
            <person name="Kim T."/>
        </authorList>
    </citation>
    <scope>NUCLEOTIDE SEQUENCE [LARGE SCALE GENOMIC DNA]</scope>
    <source>
        <strain evidence="1">TK-2024</strain>
        <tissue evidence="1">Old leaves</tissue>
    </source>
</reference>
<protein>
    <submittedName>
        <fullName evidence="1">Uncharacterized protein</fullName>
    </submittedName>
</protein>
<dbReference type="EMBL" id="JBBPBN010000012">
    <property type="protein sequence ID" value="KAK9028294.1"/>
    <property type="molecule type" value="Genomic_DNA"/>
</dbReference>